<dbReference type="InterPro" id="IPR021683">
    <property type="entry name" value="DUF3267"/>
</dbReference>
<evidence type="ECO:0000256" key="1">
    <source>
        <dbReference type="SAM" id="Phobius"/>
    </source>
</evidence>
<dbReference type="PATRIC" id="fig|45634.12.peg.848"/>
<reference evidence="2 3" key="1">
    <citation type="submission" date="2016-01" db="EMBL/GenBank/DDBJ databases">
        <title>Highly variable Streptococcus oralis are common among viridans streptococci isolated from primates.</title>
        <authorList>
            <person name="Denapaite D."/>
            <person name="Rieger M."/>
            <person name="Koendgen S."/>
            <person name="Brueckner R."/>
            <person name="Ochigava I."/>
            <person name="Kappeler P."/>
            <person name="Maetz-Rensing K."/>
            <person name="Leendertz F."/>
            <person name="Hakenbeck R."/>
        </authorList>
    </citation>
    <scope>NUCLEOTIDE SEQUENCE [LARGE SCALE GENOMIC DNA]</scope>
    <source>
        <strain evidence="2 3">DD08</strain>
    </source>
</reference>
<feature type="transmembrane region" description="Helical" evidence="1">
    <location>
        <begin position="138"/>
        <end position="160"/>
    </location>
</feature>
<feature type="transmembrane region" description="Helical" evidence="1">
    <location>
        <begin position="109"/>
        <end position="132"/>
    </location>
</feature>
<accession>A0A139N379</accession>
<sequence>MKLIKKINFMEEKKYVIGLNVAGLLLIFPFSMLFAKLTQLIFRADQYDFSGLDLAYFLVFTFILVVIHEYIHGFFFKFFGRGKAKVKFGFKNGMAYATSPGTFYNRKDFLVIGLAPFVLISLLLTLLAMLGLLSSTLYMPLASIHAAGCVGDFYIALLLLGQTDDILVEDTEAGMNFYQKEEPSQG</sequence>
<dbReference type="Pfam" id="PF11667">
    <property type="entry name" value="DUF3267"/>
    <property type="match status" value="1"/>
</dbReference>
<keyword evidence="1" id="KW-0812">Transmembrane</keyword>
<evidence type="ECO:0000313" key="3">
    <source>
        <dbReference type="Proteomes" id="UP000070377"/>
    </source>
</evidence>
<dbReference type="Proteomes" id="UP000070377">
    <property type="component" value="Unassembled WGS sequence"/>
</dbReference>
<dbReference type="AlphaFoldDB" id="A0A139N379"/>
<feature type="transmembrane region" description="Helical" evidence="1">
    <location>
        <begin position="21"/>
        <end position="42"/>
    </location>
</feature>
<feature type="transmembrane region" description="Helical" evidence="1">
    <location>
        <begin position="54"/>
        <end position="76"/>
    </location>
</feature>
<organism evidence="2 3">
    <name type="scientific">Streptococcus cristatus</name>
    <dbReference type="NCBI Taxonomy" id="45634"/>
    <lineage>
        <taxon>Bacteria</taxon>
        <taxon>Bacillati</taxon>
        <taxon>Bacillota</taxon>
        <taxon>Bacilli</taxon>
        <taxon>Lactobacillales</taxon>
        <taxon>Streptococcaceae</taxon>
        <taxon>Streptococcus</taxon>
    </lineage>
</organism>
<comment type="caution">
    <text evidence="2">The sequence shown here is derived from an EMBL/GenBank/DDBJ whole genome shotgun (WGS) entry which is preliminary data.</text>
</comment>
<evidence type="ECO:0000313" key="2">
    <source>
        <dbReference type="EMBL" id="KXT70267.1"/>
    </source>
</evidence>
<keyword evidence="1" id="KW-1133">Transmembrane helix</keyword>
<dbReference type="STRING" id="45634.SCRDD08_00817"/>
<proteinExistence type="predicted"/>
<gene>
    <name evidence="2" type="ORF">SCRDD08_00817</name>
</gene>
<dbReference type="EMBL" id="LQRD01000028">
    <property type="protein sequence ID" value="KXT70267.1"/>
    <property type="molecule type" value="Genomic_DNA"/>
</dbReference>
<dbReference type="RefSeq" id="WP_061422542.1">
    <property type="nucleotide sequence ID" value="NZ_KQ969062.1"/>
</dbReference>
<name>A0A139N379_STRCR</name>
<keyword evidence="1" id="KW-0472">Membrane</keyword>
<protein>
    <submittedName>
        <fullName evidence="2">Transcriptional regulator</fullName>
    </submittedName>
</protein>